<feature type="non-terminal residue" evidence="2">
    <location>
        <position position="1"/>
    </location>
</feature>
<sequence>MGQISRRSPATMTVSDRLEFKLNRFIEDIYKVLGQPVSPNIFNNQSDFGRERDRLKEVFSVDDDGNKIPGQPGKRKTGRKRFPPFLMLRQLWAVYLLQSNNPQRVL</sequence>
<protein>
    <submittedName>
        <fullName evidence="2">Uncharacterized protein</fullName>
    </submittedName>
</protein>
<dbReference type="Proteomes" id="UP000265618">
    <property type="component" value="Unassembled WGS sequence"/>
</dbReference>
<accession>A0A9K3CQ18</accession>
<evidence type="ECO:0000256" key="1">
    <source>
        <dbReference type="SAM" id="MobiDB-lite"/>
    </source>
</evidence>
<comment type="caution">
    <text evidence="2">The sequence shown here is derived from an EMBL/GenBank/DDBJ whole genome shotgun (WGS) entry which is preliminary data.</text>
</comment>
<feature type="region of interest" description="Disordered" evidence="1">
    <location>
        <begin position="61"/>
        <end position="80"/>
    </location>
</feature>
<dbReference type="AlphaFoldDB" id="A0A9K3CQ18"/>
<evidence type="ECO:0000313" key="2">
    <source>
        <dbReference type="EMBL" id="GIQ80466.1"/>
    </source>
</evidence>
<gene>
    <name evidence="2" type="ORF">KIPB_001268</name>
</gene>
<dbReference type="EMBL" id="BDIP01000176">
    <property type="protein sequence ID" value="GIQ80466.1"/>
    <property type="molecule type" value="Genomic_DNA"/>
</dbReference>
<keyword evidence="3" id="KW-1185">Reference proteome</keyword>
<name>A0A9K3CQ18_9EUKA</name>
<proteinExistence type="predicted"/>
<organism evidence="2 3">
    <name type="scientific">Kipferlia bialata</name>
    <dbReference type="NCBI Taxonomy" id="797122"/>
    <lineage>
        <taxon>Eukaryota</taxon>
        <taxon>Metamonada</taxon>
        <taxon>Carpediemonas-like organisms</taxon>
        <taxon>Kipferlia</taxon>
    </lineage>
</organism>
<evidence type="ECO:0000313" key="3">
    <source>
        <dbReference type="Proteomes" id="UP000265618"/>
    </source>
</evidence>
<reference evidence="2 3" key="1">
    <citation type="journal article" date="2018" name="PLoS ONE">
        <title>The draft genome of Kipferlia bialata reveals reductive genome evolution in fornicate parasites.</title>
        <authorList>
            <person name="Tanifuji G."/>
            <person name="Takabayashi S."/>
            <person name="Kume K."/>
            <person name="Takagi M."/>
            <person name="Nakayama T."/>
            <person name="Kamikawa R."/>
            <person name="Inagaki Y."/>
            <person name="Hashimoto T."/>
        </authorList>
    </citation>
    <scope>NUCLEOTIDE SEQUENCE [LARGE SCALE GENOMIC DNA]</scope>
    <source>
        <strain evidence="2">NY0173</strain>
    </source>
</reference>